<comment type="similarity">
    <text evidence="1">Belongs to the peptidase M20 family.</text>
</comment>
<dbReference type="SUPFAM" id="SSF55031">
    <property type="entry name" value="Bacterial exopeptidase dimerisation domain"/>
    <property type="match status" value="1"/>
</dbReference>
<evidence type="ECO:0000313" key="5">
    <source>
        <dbReference type="Proteomes" id="UP000008803"/>
    </source>
</evidence>
<dbReference type="GO" id="GO:0016813">
    <property type="term" value="F:hydrolase activity, acting on carbon-nitrogen (but not peptide) bonds, in linear amidines"/>
    <property type="evidence" value="ECO:0007669"/>
    <property type="project" value="InterPro"/>
</dbReference>
<dbReference type="KEGG" id="esu:EUS_26750"/>
<reference evidence="4 5" key="2">
    <citation type="submission" date="2010-03" db="EMBL/GenBank/DDBJ databases">
        <authorList>
            <person name="Pajon A."/>
        </authorList>
    </citation>
    <scope>NUCLEOTIDE SEQUENCE [LARGE SCALE GENOMIC DNA]</scope>
    <source>
        <strain evidence="4 5">70/3</strain>
    </source>
</reference>
<keyword evidence="2 4" id="KW-0378">Hydrolase</keyword>
<protein>
    <submittedName>
        <fullName evidence="4">Amidase, hydantoinase/carbamoylase family</fullName>
        <ecNumber evidence="4">3.5.1.87</ecNumber>
    </submittedName>
</protein>
<accession>D4JWZ0</accession>
<dbReference type="InterPro" id="IPR002933">
    <property type="entry name" value="Peptidase_M20"/>
</dbReference>
<comment type="cofactor">
    <cofactor evidence="3">
        <name>Zn(2+)</name>
        <dbReference type="ChEBI" id="CHEBI:29105"/>
    </cofactor>
    <text evidence="3">Binds 2 Zn(2+) ions per subunit.</text>
</comment>
<evidence type="ECO:0000256" key="3">
    <source>
        <dbReference type="PIRSR" id="PIRSR001235-1"/>
    </source>
</evidence>
<dbReference type="CDD" id="cd03884">
    <property type="entry name" value="M20_bAS"/>
    <property type="match status" value="1"/>
</dbReference>
<reference evidence="4 5" key="1">
    <citation type="submission" date="2010-03" db="EMBL/GenBank/DDBJ databases">
        <title>The genome sequence of Eubacterium siraeum 70/3.</title>
        <authorList>
            <consortium name="metaHIT consortium -- http://www.metahit.eu/"/>
            <person name="Pajon A."/>
            <person name="Turner K."/>
            <person name="Parkhill J."/>
            <person name="Duncan S."/>
            <person name="Flint H."/>
        </authorList>
    </citation>
    <scope>NUCLEOTIDE SEQUENCE [LARGE SCALE GENOMIC DNA]</scope>
    <source>
        <strain evidence="4 5">70/3</strain>
    </source>
</reference>
<dbReference type="SUPFAM" id="SSF53187">
    <property type="entry name" value="Zn-dependent exopeptidases"/>
    <property type="match status" value="1"/>
</dbReference>
<dbReference type="Gene3D" id="3.30.70.360">
    <property type="match status" value="1"/>
</dbReference>
<dbReference type="GO" id="GO:0050538">
    <property type="term" value="F:N-carbamoyl-L-amino-acid hydrolase activity"/>
    <property type="evidence" value="ECO:0007669"/>
    <property type="project" value="UniProtKB-EC"/>
</dbReference>
<dbReference type="HOGENOM" id="CLU_024588_2_1_9"/>
<dbReference type="BioCyc" id="ESIR657319:G136K-2270-MONOMER"/>
<sequence length="436" mass="49159">MKVLRRFVYKGKDDVKMYECSLDRMKDKISTFSKFGDAVHGGITRYSLSPEAIMARNEFIKRMKAIGAEIEIDDVANIYATLPGTDPDAKRIVMASHCDSVKNGGNYDGILGVMSAMEVLETVHEKNIPHKHPLTAMIWTNEEGSLYPPAMMCSGIVCYDYLPEDIKCKFKYEDMMNSKSILDNTSTFGEALDKSGFKGDKKYRLSPDRYMYMFETHIEQGPILEDAGNDIGVVDCVLGMFNYRLKFYGQTTHAGTFPMPKRRDAFFAASQALCYLHEEIDKLGYSDLVYTTGEVVCHPCVHTCVPDFFDFSFDSRHEDPKVLEKVLAIVKSCEEKTWAGCTCKVEKAWNRDTVYWDKKLVSYVKASAEECGIKHQYIHSGAGHDAQFAAYMLPTTMIFVQSKDGLSHCEPEYSSPEHCTEGATVMLNAVLKADND</sequence>
<dbReference type="Pfam" id="PF01546">
    <property type="entry name" value="Peptidase_M20"/>
    <property type="match status" value="1"/>
</dbReference>
<dbReference type="InterPro" id="IPR036264">
    <property type="entry name" value="Bact_exopeptidase_dim_dom"/>
</dbReference>
<feature type="binding site" evidence="3">
    <location>
        <position position="108"/>
    </location>
    <ligand>
        <name>Zn(2+)</name>
        <dbReference type="ChEBI" id="CHEBI:29105"/>
        <label>1</label>
    </ligand>
</feature>
<proteinExistence type="inferred from homology"/>
<dbReference type="PIRSF" id="PIRSF001235">
    <property type="entry name" value="Amidase_carbamoylase"/>
    <property type="match status" value="1"/>
</dbReference>
<evidence type="ECO:0000256" key="1">
    <source>
        <dbReference type="ARBA" id="ARBA00006153"/>
    </source>
</evidence>
<name>D4JWZ0_9FIRM</name>
<feature type="binding site" evidence="3">
    <location>
        <position position="97"/>
    </location>
    <ligand>
        <name>Zn(2+)</name>
        <dbReference type="ChEBI" id="CHEBI:29105"/>
        <label>1</label>
    </ligand>
</feature>
<dbReference type="EC" id="3.5.1.87" evidence="4"/>
<dbReference type="PATRIC" id="fig|657319.3.peg.469"/>
<keyword evidence="3" id="KW-0479">Metal-binding</keyword>
<dbReference type="PANTHER" id="PTHR32494:SF5">
    <property type="entry name" value="ALLANTOATE AMIDOHYDROLASE"/>
    <property type="match status" value="1"/>
</dbReference>
<dbReference type="Proteomes" id="UP000008803">
    <property type="component" value="Chromosome"/>
</dbReference>
<evidence type="ECO:0000313" key="4">
    <source>
        <dbReference type="EMBL" id="CBK97609.1"/>
    </source>
</evidence>
<feature type="binding site" evidence="3">
    <location>
        <position position="217"/>
    </location>
    <ligand>
        <name>Zn(2+)</name>
        <dbReference type="ChEBI" id="CHEBI:29105"/>
        <label>1</label>
    </ligand>
</feature>
<dbReference type="AlphaFoldDB" id="D4JWZ0"/>
<dbReference type="Gene3D" id="3.40.630.10">
    <property type="entry name" value="Zn peptidases"/>
    <property type="match status" value="1"/>
</dbReference>
<keyword evidence="3" id="KW-0862">Zinc</keyword>
<organism evidence="4 5">
    <name type="scientific">[Eubacterium] siraeum 70/3</name>
    <dbReference type="NCBI Taxonomy" id="657319"/>
    <lineage>
        <taxon>Bacteria</taxon>
        <taxon>Bacillati</taxon>
        <taxon>Bacillota</taxon>
        <taxon>Clostridia</taxon>
        <taxon>Eubacteriales</taxon>
        <taxon>Oscillospiraceae</taxon>
        <taxon>Oscillospiraceae incertae sedis</taxon>
    </lineage>
</organism>
<evidence type="ECO:0000256" key="2">
    <source>
        <dbReference type="ARBA" id="ARBA00022801"/>
    </source>
</evidence>
<feature type="binding site" evidence="3">
    <location>
        <position position="108"/>
    </location>
    <ligand>
        <name>Zn(2+)</name>
        <dbReference type="ChEBI" id="CHEBI:29105"/>
        <label>2</label>
    </ligand>
</feature>
<dbReference type="PANTHER" id="PTHR32494">
    <property type="entry name" value="ALLANTOATE DEIMINASE-RELATED"/>
    <property type="match status" value="1"/>
</dbReference>
<gene>
    <name evidence="4" type="ORF">EUS_26750</name>
</gene>
<dbReference type="EMBL" id="FP929044">
    <property type="protein sequence ID" value="CBK97609.1"/>
    <property type="molecule type" value="Genomic_DNA"/>
</dbReference>
<dbReference type="InterPro" id="IPR010158">
    <property type="entry name" value="Amidase_Cbmase"/>
</dbReference>
<feature type="binding site" evidence="3">
    <location>
        <position position="408"/>
    </location>
    <ligand>
        <name>Zn(2+)</name>
        <dbReference type="ChEBI" id="CHEBI:29105"/>
        <label>2</label>
    </ligand>
</feature>
<feature type="binding site" evidence="3">
    <location>
        <position position="143"/>
    </location>
    <ligand>
        <name>Zn(2+)</name>
        <dbReference type="ChEBI" id="CHEBI:29105"/>
        <label>2</label>
    </ligand>
</feature>
<dbReference type="NCBIfam" id="NF006771">
    <property type="entry name" value="PRK09290.1-5"/>
    <property type="match status" value="1"/>
</dbReference>
<dbReference type="GO" id="GO:0046872">
    <property type="term" value="F:metal ion binding"/>
    <property type="evidence" value="ECO:0007669"/>
    <property type="project" value="UniProtKB-KW"/>
</dbReference>
<dbReference type="NCBIfam" id="TIGR01879">
    <property type="entry name" value="hydantase"/>
    <property type="match status" value="1"/>
</dbReference>